<proteinExistence type="predicted"/>
<gene>
    <name evidence="1" type="ORF">FEM48_Zijuj12G0026500</name>
</gene>
<evidence type="ECO:0000313" key="1">
    <source>
        <dbReference type="EMBL" id="KAH7511851.1"/>
    </source>
</evidence>
<sequence length="93" mass="10737">MPRGTSCSIIVSRIFRVQQRKIVSLVRLSQPSDSNQYGDRRYVGCAKRLEDTLINTVVLCRLLKLEEVIRSGTGGRQNPYIYMVFFYKLSISF</sequence>
<accession>A0A978UAQ8</accession>
<name>A0A978UAQ8_ZIZJJ</name>
<comment type="caution">
    <text evidence="1">The sequence shown here is derived from an EMBL/GenBank/DDBJ whole genome shotgun (WGS) entry which is preliminary data.</text>
</comment>
<dbReference type="EMBL" id="JAEACU010000012">
    <property type="protein sequence ID" value="KAH7511851.1"/>
    <property type="molecule type" value="Genomic_DNA"/>
</dbReference>
<dbReference type="AlphaFoldDB" id="A0A978UAQ8"/>
<reference evidence="1" key="1">
    <citation type="journal article" date="2021" name="Front. Plant Sci.">
        <title>Chromosome-Scale Genome Assembly for Chinese Sour Jujube and Insights Into Its Genome Evolution and Domestication Signature.</title>
        <authorList>
            <person name="Shen L.-Y."/>
            <person name="Luo H."/>
            <person name="Wang X.-L."/>
            <person name="Wang X.-M."/>
            <person name="Qiu X.-J."/>
            <person name="Liu H."/>
            <person name="Zhou S.-S."/>
            <person name="Jia K.-H."/>
            <person name="Nie S."/>
            <person name="Bao Y.-T."/>
            <person name="Zhang R.-G."/>
            <person name="Yun Q.-Z."/>
            <person name="Chai Y.-H."/>
            <person name="Lu J.-Y."/>
            <person name="Li Y."/>
            <person name="Zhao S.-W."/>
            <person name="Mao J.-F."/>
            <person name="Jia S.-G."/>
            <person name="Mao Y.-M."/>
        </authorList>
    </citation>
    <scope>NUCLEOTIDE SEQUENCE</scope>
    <source>
        <strain evidence="1">AT0</strain>
        <tissue evidence="1">Leaf</tissue>
    </source>
</reference>
<dbReference type="Proteomes" id="UP000813462">
    <property type="component" value="Unassembled WGS sequence"/>
</dbReference>
<protein>
    <submittedName>
        <fullName evidence="1">Uncharacterized protein</fullName>
    </submittedName>
</protein>
<evidence type="ECO:0000313" key="2">
    <source>
        <dbReference type="Proteomes" id="UP000813462"/>
    </source>
</evidence>
<organism evidence="1 2">
    <name type="scientific">Ziziphus jujuba var. spinosa</name>
    <dbReference type="NCBI Taxonomy" id="714518"/>
    <lineage>
        <taxon>Eukaryota</taxon>
        <taxon>Viridiplantae</taxon>
        <taxon>Streptophyta</taxon>
        <taxon>Embryophyta</taxon>
        <taxon>Tracheophyta</taxon>
        <taxon>Spermatophyta</taxon>
        <taxon>Magnoliopsida</taxon>
        <taxon>eudicotyledons</taxon>
        <taxon>Gunneridae</taxon>
        <taxon>Pentapetalae</taxon>
        <taxon>rosids</taxon>
        <taxon>fabids</taxon>
        <taxon>Rosales</taxon>
        <taxon>Rhamnaceae</taxon>
        <taxon>Paliureae</taxon>
        <taxon>Ziziphus</taxon>
    </lineage>
</organism>